<dbReference type="AlphaFoldDB" id="A0A7W9M0H2"/>
<keyword evidence="9" id="KW-1185">Reference proteome</keyword>
<dbReference type="InterPro" id="IPR015422">
    <property type="entry name" value="PyrdxlP-dep_Trfase_small"/>
</dbReference>
<organism evidence="8 9">
    <name type="scientific">Saccharothrix ecbatanensis</name>
    <dbReference type="NCBI Taxonomy" id="1105145"/>
    <lineage>
        <taxon>Bacteria</taxon>
        <taxon>Bacillati</taxon>
        <taxon>Actinomycetota</taxon>
        <taxon>Actinomycetes</taxon>
        <taxon>Pseudonocardiales</taxon>
        <taxon>Pseudonocardiaceae</taxon>
        <taxon>Saccharothrix</taxon>
    </lineage>
</organism>
<dbReference type="InterPro" id="IPR015421">
    <property type="entry name" value="PyrdxlP-dep_Trfase_major"/>
</dbReference>
<dbReference type="RefSeq" id="WP_184919969.1">
    <property type="nucleotide sequence ID" value="NZ_JACHMO010000001.1"/>
</dbReference>
<evidence type="ECO:0000313" key="8">
    <source>
        <dbReference type="EMBL" id="MBB5802945.1"/>
    </source>
</evidence>
<evidence type="ECO:0000313" key="9">
    <source>
        <dbReference type="Proteomes" id="UP000552097"/>
    </source>
</evidence>
<keyword evidence="3 8" id="KW-0808">Transferase</keyword>
<evidence type="ECO:0000256" key="1">
    <source>
        <dbReference type="ARBA" id="ARBA00001933"/>
    </source>
</evidence>
<accession>A0A7W9M0H2</accession>
<dbReference type="Gene3D" id="3.40.640.10">
    <property type="entry name" value="Type I PLP-dependent aspartate aminotransferase-like (Major domain)"/>
    <property type="match status" value="1"/>
</dbReference>
<dbReference type="InterPro" id="IPR000192">
    <property type="entry name" value="Aminotrans_V_dom"/>
</dbReference>
<evidence type="ECO:0000256" key="4">
    <source>
        <dbReference type="ARBA" id="ARBA00022898"/>
    </source>
</evidence>
<protein>
    <submittedName>
        <fullName evidence="8">2-aminoethylphosphonate-pyruvate transaminase</fullName>
        <ecNumber evidence="8">2.6.1.37</ecNumber>
    </submittedName>
</protein>
<evidence type="ECO:0000259" key="7">
    <source>
        <dbReference type="Pfam" id="PF00266"/>
    </source>
</evidence>
<dbReference type="EC" id="2.6.1.37" evidence="8"/>
<dbReference type="InterPro" id="IPR015424">
    <property type="entry name" value="PyrdxlP-dep_Trfase"/>
</dbReference>
<dbReference type="Gene3D" id="3.90.1150.10">
    <property type="entry name" value="Aspartate Aminotransferase, domain 1"/>
    <property type="match status" value="1"/>
</dbReference>
<feature type="modified residue" description="N6-(pyridoxal phosphate)lysine" evidence="6">
    <location>
        <position position="197"/>
    </location>
</feature>
<dbReference type="PANTHER" id="PTHR42778:SF1">
    <property type="entry name" value="2-AMINOETHYLPHOSPHONATE--PYRUVATE TRANSAMINASE"/>
    <property type="match status" value="1"/>
</dbReference>
<dbReference type="Proteomes" id="UP000552097">
    <property type="component" value="Unassembled WGS sequence"/>
</dbReference>
<dbReference type="GO" id="GO:0047304">
    <property type="term" value="F:2-aminoethylphosphonate-pyruvate transaminase activity"/>
    <property type="evidence" value="ECO:0007669"/>
    <property type="project" value="UniProtKB-EC"/>
</dbReference>
<evidence type="ECO:0000256" key="6">
    <source>
        <dbReference type="PIRSR" id="PIRSR000524-50"/>
    </source>
</evidence>
<dbReference type="Pfam" id="PF00266">
    <property type="entry name" value="Aminotran_5"/>
    <property type="match status" value="1"/>
</dbReference>
<keyword evidence="4 6" id="KW-0663">Pyridoxal phosphate</keyword>
<dbReference type="InterPro" id="IPR024169">
    <property type="entry name" value="SP_NH2Trfase/AEP_transaminase"/>
</dbReference>
<dbReference type="EMBL" id="JACHMO010000001">
    <property type="protein sequence ID" value="MBB5802945.1"/>
    <property type="molecule type" value="Genomic_DNA"/>
</dbReference>
<dbReference type="SUPFAM" id="SSF53383">
    <property type="entry name" value="PLP-dependent transferases"/>
    <property type="match status" value="1"/>
</dbReference>
<dbReference type="PANTHER" id="PTHR42778">
    <property type="entry name" value="2-AMINOETHYLPHOSPHONATE--PYRUVATE TRANSAMINASE"/>
    <property type="match status" value="1"/>
</dbReference>
<sequence>MIDHARPALVLLNPGPANTSERVRGALTRGDLCHRESEFGDLLGVIRAGLVETLHLADSHEAVVISGSGTAAVEMSLLSAVRPGRSVLVLDNGVYGARIRRMCELHGLPVHVVEADWRQPIDPARVADALAAHPDVDAVAAVMHETSSGLVNPVREIGGIVAATDAVLVVDAISATGHEEPDLPEIRADFVCGTANKGLHGLPGASFSLVSRDKGLARLRDVPARGVYLDMSGHLAAQRVGDVLHTPAIPAYYALDEAIREFREQGGYPARVADYRARAAVLRAGLDRLGLELPIAPPHRSNSVTTARLPEGVSYQRLHDALKERGFVVYAAQGALSSEFFRVSNMGHLSLETLERFVSELADVLSATHTRQVRTGPSSPGERS</sequence>
<keyword evidence="8" id="KW-0670">Pyruvate</keyword>
<name>A0A7W9M0H2_9PSEU</name>
<evidence type="ECO:0000256" key="3">
    <source>
        <dbReference type="ARBA" id="ARBA00022679"/>
    </source>
</evidence>
<proteinExistence type="predicted"/>
<comment type="cofactor">
    <cofactor evidence="1 6">
        <name>pyridoxal 5'-phosphate</name>
        <dbReference type="ChEBI" id="CHEBI:597326"/>
    </cofactor>
</comment>
<comment type="caution">
    <text evidence="8">The sequence shown here is derived from an EMBL/GenBank/DDBJ whole genome shotgun (WGS) entry which is preliminary data.</text>
</comment>
<keyword evidence="2 8" id="KW-0032">Aminotransferase</keyword>
<dbReference type="PIRSF" id="PIRSF000524">
    <property type="entry name" value="SPT"/>
    <property type="match status" value="1"/>
</dbReference>
<evidence type="ECO:0000256" key="2">
    <source>
        <dbReference type="ARBA" id="ARBA00022576"/>
    </source>
</evidence>
<evidence type="ECO:0000256" key="5">
    <source>
        <dbReference type="PIRSR" id="PIRSR000524-1"/>
    </source>
</evidence>
<reference evidence="8 9" key="1">
    <citation type="submission" date="2020-08" db="EMBL/GenBank/DDBJ databases">
        <title>Sequencing the genomes of 1000 actinobacteria strains.</title>
        <authorList>
            <person name="Klenk H.-P."/>
        </authorList>
    </citation>
    <scope>NUCLEOTIDE SEQUENCE [LARGE SCALE GENOMIC DNA]</scope>
    <source>
        <strain evidence="8 9">DSM 45486</strain>
    </source>
</reference>
<feature type="binding site" evidence="5">
    <location>
        <position position="342"/>
    </location>
    <ligand>
        <name>substrate</name>
    </ligand>
</feature>
<feature type="domain" description="Aminotransferase class V" evidence="7">
    <location>
        <begin position="24"/>
        <end position="334"/>
    </location>
</feature>
<gene>
    <name evidence="8" type="ORF">F4560_002713</name>
</gene>